<organism evidence="2 3">
    <name type="scientific">Periconia macrospinosa</name>
    <dbReference type="NCBI Taxonomy" id="97972"/>
    <lineage>
        <taxon>Eukaryota</taxon>
        <taxon>Fungi</taxon>
        <taxon>Dikarya</taxon>
        <taxon>Ascomycota</taxon>
        <taxon>Pezizomycotina</taxon>
        <taxon>Dothideomycetes</taxon>
        <taxon>Pleosporomycetidae</taxon>
        <taxon>Pleosporales</taxon>
        <taxon>Massarineae</taxon>
        <taxon>Periconiaceae</taxon>
        <taxon>Periconia</taxon>
    </lineage>
</organism>
<dbReference type="Pfam" id="PF24969">
    <property type="entry name" value="LRR_15"/>
    <property type="match status" value="1"/>
</dbReference>
<dbReference type="AlphaFoldDB" id="A0A2V1DYX7"/>
<dbReference type="STRING" id="97972.A0A2V1DYX7"/>
<dbReference type="EMBL" id="KZ805335">
    <property type="protein sequence ID" value="PVI03102.1"/>
    <property type="molecule type" value="Genomic_DNA"/>
</dbReference>
<evidence type="ECO:0000259" key="1">
    <source>
        <dbReference type="Pfam" id="PF24969"/>
    </source>
</evidence>
<proteinExistence type="predicted"/>
<evidence type="ECO:0000313" key="2">
    <source>
        <dbReference type="EMBL" id="PVI03102.1"/>
    </source>
</evidence>
<keyword evidence="3" id="KW-1185">Reference proteome</keyword>
<protein>
    <recommendedName>
        <fullName evidence="1">Leucine-rich repeat domain-containing protein</fullName>
    </recommendedName>
</protein>
<dbReference type="InterPro" id="IPR056867">
    <property type="entry name" value="LRR_15"/>
</dbReference>
<accession>A0A2V1DYX7</accession>
<reference evidence="2 3" key="1">
    <citation type="journal article" date="2018" name="Sci. Rep.">
        <title>Comparative genomics provides insights into the lifestyle and reveals functional heterogeneity of dark septate endophytic fungi.</title>
        <authorList>
            <person name="Knapp D.G."/>
            <person name="Nemeth J.B."/>
            <person name="Barry K."/>
            <person name="Hainaut M."/>
            <person name="Henrissat B."/>
            <person name="Johnson J."/>
            <person name="Kuo A."/>
            <person name="Lim J.H.P."/>
            <person name="Lipzen A."/>
            <person name="Nolan M."/>
            <person name="Ohm R.A."/>
            <person name="Tamas L."/>
            <person name="Grigoriev I.V."/>
            <person name="Spatafora J.W."/>
            <person name="Nagy L.G."/>
            <person name="Kovacs G.M."/>
        </authorList>
    </citation>
    <scope>NUCLEOTIDE SEQUENCE [LARGE SCALE GENOMIC DNA]</scope>
    <source>
        <strain evidence="2 3">DSE2036</strain>
    </source>
</reference>
<sequence>MLPADPRKPCLLGSLPSEILLTIMDEFVVVRGLMFYPTEELARRKHNRDAVRSLHSLTLTCRKLHGIATPFLYQSFIHPPEDWAILPKFARTLLINPQLRDYVRYVECHVHLISYWDRKQYMSEGLTIELFHEIIQELDRPDLTRLAPQDMSQFTRAHIFTAVMLLMKNVTHVQSDDSFGALNIFVSPWTHPSLQKYTVQPEPDRRKQCEGLTPLCSHTYVALPGRRDEMWTFDDNKVLEEISFHFCNYTPSWLSEVYFPRIKHQWPDFSQPSDTNRVRLKRFSCRWKRAPGLPELHQPIDLKWLCYELTAFKDTLEYLLLDTTESGWLVSLDETISTAGSLRHFAALKHLDVSGLVLWSDNPETVNAPLVSILPVSLETLIIHVEWDEDVDESLMVLSQDCRSNLPNLKSITVECSGESAPVKHAELLVDLFAMEKVTLTLKNEAKSEEN</sequence>
<dbReference type="OrthoDB" id="3783332at2759"/>
<evidence type="ECO:0000313" key="3">
    <source>
        <dbReference type="Proteomes" id="UP000244855"/>
    </source>
</evidence>
<name>A0A2V1DYX7_9PLEO</name>
<feature type="domain" description="Leucine-rich repeat" evidence="1">
    <location>
        <begin position="313"/>
        <end position="409"/>
    </location>
</feature>
<gene>
    <name evidence="2" type="ORF">DM02DRAFT_612471</name>
</gene>
<dbReference type="Proteomes" id="UP000244855">
    <property type="component" value="Unassembled WGS sequence"/>
</dbReference>